<proteinExistence type="predicted"/>
<evidence type="ECO:0000313" key="2">
    <source>
        <dbReference type="EMBL" id="CAM08965.1"/>
    </source>
</evidence>
<organism evidence="2 3">
    <name type="scientific">Neisseria meningitidis serogroup A / serotype 4A (strain DSM 15465 / Z2491)</name>
    <dbReference type="NCBI Taxonomy" id="122587"/>
    <lineage>
        <taxon>Bacteria</taxon>
        <taxon>Pseudomonadati</taxon>
        <taxon>Pseudomonadota</taxon>
        <taxon>Betaproteobacteria</taxon>
        <taxon>Neisseriales</taxon>
        <taxon>Neisseriaceae</taxon>
        <taxon>Neisseria</taxon>
    </lineage>
</organism>
<dbReference type="AlphaFoldDB" id="A0A0U1RJU0"/>
<name>A0A0U1RJU0_NEIMA</name>
<dbReference type="KEGG" id="nma:NMA1845"/>
<dbReference type="RefSeq" id="WP_002212732.1">
    <property type="nucleotide sequence ID" value="NC_003116.1"/>
</dbReference>
<keyword evidence="1" id="KW-0175">Coiled coil</keyword>
<reference evidence="2 3" key="1">
    <citation type="journal article" date="2000" name="Nature">
        <title>Complete DNA sequence of a serogroup A strain of Neisseria meningitidis Z2491.</title>
        <authorList>
            <person name="Parkhill J."/>
            <person name="Achtman M."/>
            <person name="James K.D."/>
            <person name="Bentley S.D."/>
            <person name="Churcher C."/>
            <person name="Klee S.R."/>
            <person name="Morelli G."/>
            <person name="Basham D."/>
            <person name="Brown D."/>
            <person name="Chillingworth T."/>
            <person name="Davies R.M."/>
            <person name="Davis P."/>
            <person name="Devlin K."/>
            <person name="Feltwell T."/>
            <person name="Hamlin N."/>
            <person name="Holroyd S."/>
            <person name="Jagels K."/>
            <person name="Leather S."/>
            <person name="Moule S."/>
            <person name="Mungall K."/>
            <person name="Quail M.A."/>
            <person name="Rajandream M.A."/>
            <person name="Rutherford K.M."/>
            <person name="Simmonds M."/>
            <person name="Skelton J."/>
            <person name="Whitehead S."/>
            <person name="Spratt B.G."/>
            <person name="Barrell B.G."/>
        </authorList>
    </citation>
    <scope>NUCLEOTIDE SEQUENCE [LARGE SCALE GENOMIC DNA]</scope>
    <source>
        <strain evidence="3">DSM 15465 / Z2491</strain>
    </source>
</reference>
<sequence>MAKEKNGQEVGATVDVQPEEVTVTAALQAEIEALRAELDKANAEIQVAQAELAAAQERNAKLERLLEAGLAPGGISDGETLTPEAEAAFYTGSGAPAADAEVVAIKSKHGHAFFRAGYHVQPNWTFVRRADFEPADFERLIGDRMVEAREALPTDAS</sequence>
<gene>
    <name evidence="2" type="ordered locus">NMA1845</name>
</gene>
<dbReference type="GeneID" id="93387739"/>
<dbReference type="Proteomes" id="UP000000626">
    <property type="component" value="Chromosome"/>
</dbReference>
<dbReference type="HOGENOM" id="CLU_1676002_0_0_4"/>
<evidence type="ECO:0000313" key="3">
    <source>
        <dbReference type="Proteomes" id="UP000000626"/>
    </source>
</evidence>
<evidence type="ECO:0000256" key="1">
    <source>
        <dbReference type="SAM" id="Coils"/>
    </source>
</evidence>
<dbReference type="EnsemblBacteria" id="CAM08965">
    <property type="protein sequence ID" value="CAM08965"/>
    <property type="gene ID" value="NMA1845"/>
</dbReference>
<protein>
    <submittedName>
        <fullName evidence="2">Uncharacterized protein</fullName>
    </submittedName>
</protein>
<feature type="coiled-coil region" evidence="1">
    <location>
        <begin position="24"/>
        <end position="65"/>
    </location>
</feature>
<dbReference type="EMBL" id="AL157959">
    <property type="protein sequence ID" value="CAM08965.1"/>
    <property type="molecule type" value="Genomic_DNA"/>
</dbReference>
<accession>A0A0U1RJU0</accession>